<feature type="region of interest" description="Disordered" evidence="1">
    <location>
        <begin position="1"/>
        <end position="27"/>
    </location>
</feature>
<keyword evidence="3" id="KW-1185">Reference proteome</keyword>
<name>A0ABQ9U7R8_SAGOE</name>
<evidence type="ECO:0000313" key="3">
    <source>
        <dbReference type="Proteomes" id="UP001266305"/>
    </source>
</evidence>
<evidence type="ECO:0000313" key="2">
    <source>
        <dbReference type="EMBL" id="KAK2092800.1"/>
    </source>
</evidence>
<accession>A0ABQ9U7R8</accession>
<comment type="caution">
    <text evidence="2">The sequence shown here is derived from an EMBL/GenBank/DDBJ whole genome shotgun (WGS) entry which is preliminary data.</text>
</comment>
<evidence type="ECO:0000256" key="1">
    <source>
        <dbReference type="SAM" id="MobiDB-lite"/>
    </source>
</evidence>
<sequence>MQKPIYSKDINAHSHLPRRAQLRRPKELEQAGLPMVGAAEVGNLFSESDPRPHLGCKADLNLSPSQRERQKQHCFRGLPRLWRARDISSDTSWETSFNASLTLQRLKHCMTRVIPVKLKAEVLKKALTSCTFNNSSLNQARLSSTDDLAQKLSLTP</sequence>
<organism evidence="2 3">
    <name type="scientific">Saguinus oedipus</name>
    <name type="common">Cotton-top tamarin</name>
    <name type="synonym">Oedipomidas oedipus</name>
    <dbReference type="NCBI Taxonomy" id="9490"/>
    <lineage>
        <taxon>Eukaryota</taxon>
        <taxon>Metazoa</taxon>
        <taxon>Chordata</taxon>
        <taxon>Craniata</taxon>
        <taxon>Vertebrata</taxon>
        <taxon>Euteleostomi</taxon>
        <taxon>Mammalia</taxon>
        <taxon>Eutheria</taxon>
        <taxon>Euarchontoglires</taxon>
        <taxon>Primates</taxon>
        <taxon>Haplorrhini</taxon>
        <taxon>Platyrrhini</taxon>
        <taxon>Cebidae</taxon>
        <taxon>Callitrichinae</taxon>
        <taxon>Saguinus</taxon>
    </lineage>
</organism>
<reference evidence="2 3" key="1">
    <citation type="submission" date="2023-05" db="EMBL/GenBank/DDBJ databases">
        <title>B98-5 Cell Line De Novo Hybrid Assembly: An Optical Mapping Approach.</title>
        <authorList>
            <person name="Kananen K."/>
            <person name="Auerbach J.A."/>
            <person name="Kautto E."/>
            <person name="Blachly J.S."/>
        </authorList>
    </citation>
    <scope>NUCLEOTIDE SEQUENCE [LARGE SCALE GENOMIC DNA]</scope>
    <source>
        <strain evidence="2">B95-8</strain>
        <tissue evidence="2">Cell line</tissue>
    </source>
</reference>
<protein>
    <submittedName>
        <fullName evidence="2">Uncharacterized protein</fullName>
    </submittedName>
</protein>
<proteinExistence type="predicted"/>
<gene>
    <name evidence="2" type="ORF">P7K49_029329</name>
</gene>
<dbReference type="Proteomes" id="UP001266305">
    <property type="component" value="Unassembled WGS sequence"/>
</dbReference>
<dbReference type="EMBL" id="JASSZA010000015">
    <property type="protein sequence ID" value="KAK2092800.1"/>
    <property type="molecule type" value="Genomic_DNA"/>
</dbReference>